<dbReference type="RefSeq" id="WP_343768614.1">
    <property type="nucleotide sequence ID" value="NZ_BAAACF010000001.1"/>
</dbReference>
<evidence type="ECO:0000313" key="3">
    <source>
        <dbReference type="Proteomes" id="UP001500339"/>
    </source>
</evidence>
<dbReference type="Proteomes" id="UP001500339">
    <property type="component" value="Unassembled WGS sequence"/>
</dbReference>
<dbReference type="InterPro" id="IPR024301">
    <property type="entry name" value="Amidase_6"/>
</dbReference>
<dbReference type="PANTHER" id="PTHR40032:SF1">
    <property type="entry name" value="EXPORTED PROTEIN"/>
    <property type="match status" value="1"/>
</dbReference>
<evidence type="ECO:0000259" key="1">
    <source>
        <dbReference type="Pfam" id="PF12671"/>
    </source>
</evidence>
<dbReference type="PANTHER" id="PTHR40032">
    <property type="entry name" value="EXPORTED PROTEIN-RELATED"/>
    <property type="match status" value="1"/>
</dbReference>
<dbReference type="Pfam" id="PF12671">
    <property type="entry name" value="Amidase_6"/>
    <property type="match status" value="1"/>
</dbReference>
<protein>
    <submittedName>
        <fullName evidence="2">Amidase domain-containing protein</fullName>
    </submittedName>
</protein>
<proteinExistence type="predicted"/>
<keyword evidence="3" id="KW-1185">Reference proteome</keyword>
<gene>
    <name evidence="2" type="ORF">GCM10008905_15930</name>
</gene>
<organism evidence="2 3">
    <name type="scientific">Clostridium malenominatum</name>
    <dbReference type="NCBI Taxonomy" id="1539"/>
    <lineage>
        <taxon>Bacteria</taxon>
        <taxon>Bacillati</taxon>
        <taxon>Bacillota</taxon>
        <taxon>Clostridia</taxon>
        <taxon>Eubacteriales</taxon>
        <taxon>Clostridiaceae</taxon>
        <taxon>Clostridium</taxon>
    </lineage>
</organism>
<comment type="caution">
    <text evidence="2">The sequence shown here is derived from an EMBL/GenBank/DDBJ whole genome shotgun (WGS) entry which is preliminary data.</text>
</comment>
<sequence length="167" mass="19314">MYNRKAAVLYAKEYALKPNPKYRYFSLEHTGGDCTNFVSQCLLAGGAPLIYNREHSWWYNSKNTANVMDDSWSLSWAIAHSFYWFLKVNEEKNLKGAKGREVKDVNLLELGDLVFFQNTKGTIYHSSIITDFLGNVPLISQHTFEALNIPYHKNWIAHKIHLLKISI</sequence>
<feature type="domain" description="Putative amidase" evidence="1">
    <location>
        <begin position="2"/>
        <end position="157"/>
    </location>
</feature>
<name>A0ABN1IXG8_9CLOT</name>
<dbReference type="EMBL" id="BAAACF010000001">
    <property type="protein sequence ID" value="GAA0723376.1"/>
    <property type="molecule type" value="Genomic_DNA"/>
</dbReference>
<evidence type="ECO:0000313" key="2">
    <source>
        <dbReference type="EMBL" id="GAA0723376.1"/>
    </source>
</evidence>
<accession>A0ABN1IXG8</accession>
<dbReference type="Gene3D" id="3.90.1720.10">
    <property type="entry name" value="endopeptidase domain like (from Nostoc punctiforme)"/>
    <property type="match status" value="1"/>
</dbReference>
<reference evidence="2 3" key="1">
    <citation type="journal article" date="2019" name="Int. J. Syst. Evol. Microbiol.">
        <title>The Global Catalogue of Microorganisms (GCM) 10K type strain sequencing project: providing services to taxonomists for standard genome sequencing and annotation.</title>
        <authorList>
            <consortium name="The Broad Institute Genomics Platform"/>
            <consortium name="The Broad Institute Genome Sequencing Center for Infectious Disease"/>
            <person name="Wu L."/>
            <person name="Ma J."/>
        </authorList>
    </citation>
    <scope>NUCLEOTIDE SEQUENCE [LARGE SCALE GENOMIC DNA]</scope>
    <source>
        <strain evidence="2 3">JCM 1405</strain>
    </source>
</reference>